<dbReference type="GO" id="GO:2000641">
    <property type="term" value="P:regulation of early endosome to late endosome transport"/>
    <property type="evidence" value="ECO:0007669"/>
    <property type="project" value="InterPro"/>
</dbReference>
<dbReference type="InterPro" id="IPR011989">
    <property type="entry name" value="ARM-like"/>
</dbReference>
<evidence type="ECO:0000259" key="3">
    <source>
        <dbReference type="PROSITE" id="PS50076"/>
    </source>
</evidence>
<feature type="domain" description="J" evidence="3">
    <location>
        <begin position="192"/>
        <end position="248"/>
    </location>
</feature>
<dbReference type="PANTHER" id="PTHR36983:SF2">
    <property type="entry name" value="DNAJ HOMOLOG SUBFAMILY C MEMBER 13"/>
    <property type="match status" value="1"/>
</dbReference>
<name>A0A6M2DXB8_XENCH</name>
<dbReference type="FunFam" id="1.10.287.110:FF:000007">
    <property type="entry name" value="DnaJ (Hsp40) homolog, subfamily C, member 13"/>
    <property type="match status" value="1"/>
</dbReference>
<dbReference type="EMBL" id="GIIL01007270">
    <property type="protein sequence ID" value="NOV50996.1"/>
    <property type="molecule type" value="Transcribed_RNA"/>
</dbReference>
<proteinExistence type="predicted"/>
<dbReference type="Pfam" id="PF00226">
    <property type="entry name" value="DnaJ"/>
    <property type="match status" value="1"/>
</dbReference>
<dbReference type="InterPro" id="IPR044978">
    <property type="entry name" value="GRV2/DNAJC13"/>
</dbReference>
<dbReference type="SMART" id="SM00271">
    <property type="entry name" value="DnaJ"/>
    <property type="match status" value="1"/>
</dbReference>
<dbReference type="GO" id="GO:0006898">
    <property type="term" value="P:receptor-mediated endocytosis"/>
    <property type="evidence" value="ECO:0007669"/>
    <property type="project" value="TreeGrafter"/>
</dbReference>
<dbReference type="GO" id="GO:0007032">
    <property type="term" value="P:endosome organization"/>
    <property type="evidence" value="ECO:0007669"/>
    <property type="project" value="InterPro"/>
</dbReference>
<dbReference type="InterPro" id="IPR036869">
    <property type="entry name" value="J_dom_sf"/>
</dbReference>
<feature type="region of interest" description="Disordered" evidence="1">
    <location>
        <begin position="1105"/>
        <end position="1126"/>
    </location>
</feature>
<dbReference type="AlphaFoldDB" id="A0A6M2DXB8"/>
<dbReference type="Gene3D" id="1.10.287.110">
    <property type="entry name" value="DnaJ domain"/>
    <property type="match status" value="1"/>
</dbReference>
<evidence type="ECO:0000256" key="1">
    <source>
        <dbReference type="SAM" id="MobiDB-lite"/>
    </source>
</evidence>
<keyword evidence="2" id="KW-0812">Transmembrane</keyword>
<dbReference type="SUPFAM" id="SSF48371">
    <property type="entry name" value="ARM repeat"/>
    <property type="match status" value="2"/>
</dbReference>
<feature type="compositionally biased region" description="Basic and acidic residues" evidence="1">
    <location>
        <begin position="1113"/>
        <end position="1126"/>
    </location>
</feature>
<feature type="transmembrane region" description="Helical" evidence="2">
    <location>
        <begin position="12"/>
        <end position="31"/>
    </location>
</feature>
<sequence length="1126" mass="127081">MKDNPEMSKLYMTGVFFFILMYTGSNVLPIAKFLQLTHMKQAFRPDDANCSDIMQRSILGQLLPEAMVSYLENHGAEKFAQIFLGDYDTPEAIWNADMRRTLIEKVAAHIADFTPRLRSHTMARYPYVAIPAIRYQQLERELFCNVFYLRHLCDTVRFPDWPIPEPVKLLKDVLDAWKKEVEKKPPAMTVEEAYASLGLPSADAQDEATVRKAYYKLAQQFHPDKNPNGRVRFEEVSQAYEFLCSRSIWTGDGPNSDNIVLVLRTQSILFHRYSEVLQPYKYAGYPQLIKTIKLETADEQLFAKTEPLLSAASELCYHTVHCSALNAEELRRENGLEVLLQAFTRCVSVLNNSSKSSEISVQVCMNITRCFSVAAKFANCRAKMVEMEQLVIDLSRILCFRHLSKLCAVATECISALSEDSNLQMQILHKGVLWHLLMFLFQYDFTLEEGGVERTEESNQQEVKNRLAKLSVESLARIGGYMKGEKESPVNSIARSIYNSILTQYVADMLKNDEPEELLKILNSNCMNPYLIWDNSTRTELSEFLDIRIRSITNPEDLSSAADFRYDAHKDELIIGGIFIRIYNEQPTFTILNPKGFAIDLLDFLNKRYQQLGHMQNQNDDSNMYKTQHILKEMVAALDSLKNVLQNNAGVEIQCIGYFRLFFNILSMNQVKPIQHSVLELISLATKNQECVNDIAASEVLGHLLLALLSLTNSQMTCLEILHALLSTPKLVKEALAKGAVLYLLDLFCNSNVPQIRELSAELLAQMGADKLNGPKVRLAVGRFLPPVFADAMRDSPQACVHMFETTHENPELIWDDDARMRVSKLVVDFKTKHYKIQQQNPHAIWKLPDSNVVNNTANPSEVIVGGVYLRLFISNPGWTLRKPKEFLAELMDTLLGLRTKPENEGEVLEMSASALCALLSAQPSLADGIPALGHIPRLFKQMAVQPSSTVLVLHQLALSDICVAAITQTECMHPLKRAMESKQDIIGIACEALNRLFMSNQDQLVKQALDSEMVPYLLSLLESRLNNVENPAMTKAQIVGALKSMCTSQIWGDKVVSILDSNSVWAEYKEQRHDLFITNTHVSGYLTGGMPTTAGYLTQAMHKGISTAPPPPDKDDPMAVRHDLL</sequence>
<evidence type="ECO:0000256" key="2">
    <source>
        <dbReference type="SAM" id="Phobius"/>
    </source>
</evidence>
<dbReference type="Gene3D" id="1.25.10.10">
    <property type="entry name" value="Leucine-rich Repeat Variant"/>
    <property type="match status" value="2"/>
</dbReference>
<accession>A0A6M2DXB8</accession>
<dbReference type="SUPFAM" id="SSF46565">
    <property type="entry name" value="Chaperone J-domain"/>
    <property type="match status" value="1"/>
</dbReference>
<dbReference type="CDD" id="cd06257">
    <property type="entry name" value="DnaJ"/>
    <property type="match status" value="1"/>
</dbReference>
<keyword evidence="2" id="KW-1133">Transmembrane helix</keyword>
<reference evidence="4" key="1">
    <citation type="submission" date="2020-03" db="EMBL/GenBank/DDBJ databases">
        <title>Transcriptomic Profiling of the Digestive Tract of the Rat Flea, Xenopsylla cheopis, Following Blood Feeding and Infection with Yersinia pestis.</title>
        <authorList>
            <person name="Bland D.M."/>
            <person name="Martens C.A."/>
            <person name="Virtaneva K."/>
            <person name="Kanakabandi K."/>
            <person name="Long D."/>
            <person name="Rosenke R."/>
            <person name="Saturday G.A."/>
            <person name="Hoyt F.H."/>
            <person name="Bruno D.P."/>
            <person name="Ribeiro J.M.C."/>
            <person name="Hinnebusch J."/>
        </authorList>
    </citation>
    <scope>NUCLEOTIDE SEQUENCE</scope>
</reference>
<evidence type="ECO:0000313" key="4">
    <source>
        <dbReference type="EMBL" id="NOV50996.1"/>
    </source>
</evidence>
<dbReference type="InterPro" id="IPR016024">
    <property type="entry name" value="ARM-type_fold"/>
</dbReference>
<dbReference type="PROSITE" id="PS50076">
    <property type="entry name" value="DNAJ_2"/>
    <property type="match status" value="1"/>
</dbReference>
<organism evidence="4">
    <name type="scientific">Xenopsylla cheopis</name>
    <name type="common">Oriental rat flea</name>
    <name type="synonym">Pulex cheopis</name>
    <dbReference type="NCBI Taxonomy" id="163159"/>
    <lineage>
        <taxon>Eukaryota</taxon>
        <taxon>Metazoa</taxon>
        <taxon>Ecdysozoa</taxon>
        <taxon>Arthropoda</taxon>
        <taxon>Hexapoda</taxon>
        <taxon>Insecta</taxon>
        <taxon>Pterygota</taxon>
        <taxon>Neoptera</taxon>
        <taxon>Endopterygota</taxon>
        <taxon>Siphonaptera</taxon>
        <taxon>Pulicidae</taxon>
        <taxon>Xenopsyllinae</taxon>
        <taxon>Xenopsylla</taxon>
    </lineage>
</organism>
<dbReference type="GO" id="GO:0010008">
    <property type="term" value="C:endosome membrane"/>
    <property type="evidence" value="ECO:0007669"/>
    <property type="project" value="TreeGrafter"/>
</dbReference>
<dbReference type="InterPro" id="IPR001623">
    <property type="entry name" value="DnaJ_domain"/>
</dbReference>
<keyword evidence="2" id="KW-0472">Membrane</keyword>
<protein>
    <submittedName>
        <fullName evidence="4">Putative endocytosis protein rme-8</fullName>
    </submittedName>
</protein>
<dbReference type="PANTHER" id="PTHR36983">
    <property type="entry name" value="DNAJ HOMOLOG SUBFAMILY C MEMBER 13"/>
    <property type="match status" value="1"/>
</dbReference>